<feature type="region of interest" description="Disordered" evidence="1">
    <location>
        <begin position="272"/>
        <end position="296"/>
    </location>
</feature>
<comment type="caution">
    <text evidence="2">The sequence shown here is derived from an EMBL/GenBank/DDBJ whole genome shotgun (WGS) entry which is preliminary data.</text>
</comment>
<dbReference type="PANTHER" id="PTHR20883">
    <property type="entry name" value="PHYTANOYL-COA DIOXYGENASE DOMAIN CONTAINING 1"/>
    <property type="match status" value="1"/>
</dbReference>
<evidence type="ECO:0000256" key="1">
    <source>
        <dbReference type="SAM" id="MobiDB-lite"/>
    </source>
</evidence>
<reference evidence="2 3" key="1">
    <citation type="submission" date="2018-12" db="EMBL/GenBank/DDBJ databases">
        <title>bacterium Hansschlegelia zhihuaiae S113.</title>
        <authorList>
            <person name="He J."/>
        </authorList>
    </citation>
    <scope>NUCLEOTIDE SEQUENCE [LARGE SCALE GENOMIC DNA]</scope>
    <source>
        <strain evidence="2 3">S 113</strain>
    </source>
</reference>
<keyword evidence="3" id="KW-1185">Reference proteome</keyword>
<gene>
    <name evidence="2" type="ORF">EK403_21375</name>
</gene>
<dbReference type="SUPFAM" id="SSF51197">
    <property type="entry name" value="Clavaminate synthase-like"/>
    <property type="match status" value="1"/>
</dbReference>
<dbReference type="InterPro" id="IPR008775">
    <property type="entry name" value="Phytyl_CoA_dOase-like"/>
</dbReference>
<evidence type="ECO:0008006" key="4">
    <source>
        <dbReference type="Google" id="ProtNLM"/>
    </source>
</evidence>
<dbReference type="Proteomes" id="UP000289708">
    <property type="component" value="Unassembled WGS sequence"/>
</dbReference>
<organism evidence="2 3">
    <name type="scientific">Hansschlegelia zhihuaiae</name>
    <dbReference type="NCBI Taxonomy" id="405005"/>
    <lineage>
        <taxon>Bacteria</taxon>
        <taxon>Pseudomonadati</taxon>
        <taxon>Pseudomonadota</taxon>
        <taxon>Alphaproteobacteria</taxon>
        <taxon>Hyphomicrobiales</taxon>
        <taxon>Methylopilaceae</taxon>
        <taxon>Hansschlegelia</taxon>
    </lineage>
</organism>
<dbReference type="RefSeq" id="WP_128779483.1">
    <property type="nucleotide sequence ID" value="NZ_RYFI01000033.1"/>
</dbReference>
<evidence type="ECO:0000313" key="2">
    <source>
        <dbReference type="EMBL" id="RXF67427.1"/>
    </source>
</evidence>
<dbReference type="AlphaFoldDB" id="A0A4Q0M3E6"/>
<dbReference type="OrthoDB" id="1157001at2"/>
<proteinExistence type="predicted"/>
<sequence length="314" mass="34701">MLTATDIAFFALNGYVVKRGVLERDLLDKAAEVAWLHLPSGFHRDDPQSWTEKVADCRGDMTAGERFGLVKLRREIRSDGAVARITIRNRVIMAMAAQLLGEGNVAPPQHFRGLYPIFPTPEHADVPVNAHIDVTPTQFRLSIGVYVDDVPKGGGGLAVWPRSHRSLFFAARATGCTFEDMATDDFYRNFCAWNGTEPTEIPGKAGDVIFFHNRLLHAPSLNILPGHVRLAAYFNLGSPDDEPTEPLAMWDGWFGVQEQAVASAEIRATEVAPVAPPRPEQQSPRRSRLPRGGAWDSYATDLRRAVEHKVPATV</sequence>
<dbReference type="GO" id="GO:0016706">
    <property type="term" value="F:2-oxoglutarate-dependent dioxygenase activity"/>
    <property type="evidence" value="ECO:0007669"/>
    <property type="project" value="UniProtKB-ARBA"/>
</dbReference>
<name>A0A4Q0M3E6_9HYPH</name>
<dbReference type="EMBL" id="RYFI01000033">
    <property type="protein sequence ID" value="RXF67427.1"/>
    <property type="molecule type" value="Genomic_DNA"/>
</dbReference>
<dbReference type="Pfam" id="PF05721">
    <property type="entry name" value="PhyH"/>
    <property type="match status" value="1"/>
</dbReference>
<evidence type="ECO:0000313" key="3">
    <source>
        <dbReference type="Proteomes" id="UP000289708"/>
    </source>
</evidence>
<accession>A0A4Q0M3E6</accession>
<dbReference type="GO" id="GO:0005506">
    <property type="term" value="F:iron ion binding"/>
    <property type="evidence" value="ECO:0007669"/>
    <property type="project" value="UniProtKB-ARBA"/>
</dbReference>
<protein>
    <recommendedName>
        <fullName evidence="4">Phytanoyl-CoA dioxygenase</fullName>
    </recommendedName>
</protein>
<dbReference type="Gene3D" id="2.60.120.620">
    <property type="entry name" value="q2cbj1_9rhob like domain"/>
    <property type="match status" value="1"/>
</dbReference>
<dbReference type="PANTHER" id="PTHR20883:SF51">
    <property type="entry name" value="PHYTANOYL-COA HYDROXYLASE"/>
    <property type="match status" value="1"/>
</dbReference>